<evidence type="ECO:0000313" key="1">
    <source>
        <dbReference type="EMBL" id="PSJ29839.1"/>
    </source>
</evidence>
<evidence type="ECO:0000313" key="2">
    <source>
        <dbReference type="Proteomes" id="UP000242427"/>
    </source>
</evidence>
<organism evidence="1 2">
    <name type="scientific">Streptosporangium nondiastaticum</name>
    <dbReference type="NCBI Taxonomy" id="35764"/>
    <lineage>
        <taxon>Bacteria</taxon>
        <taxon>Bacillati</taxon>
        <taxon>Actinomycetota</taxon>
        <taxon>Actinomycetes</taxon>
        <taxon>Streptosporangiales</taxon>
        <taxon>Streptosporangiaceae</taxon>
        <taxon>Streptosporangium</taxon>
    </lineage>
</organism>
<dbReference type="OrthoDB" id="5195542at2"/>
<name>A0A9X7JTY7_9ACTN</name>
<keyword evidence="2" id="KW-1185">Reference proteome</keyword>
<dbReference type="EMBL" id="PXWG01000006">
    <property type="protein sequence ID" value="PSJ29839.1"/>
    <property type="molecule type" value="Genomic_DNA"/>
</dbReference>
<proteinExistence type="predicted"/>
<protein>
    <submittedName>
        <fullName evidence="1">Uncharacterized protein</fullName>
    </submittedName>
</protein>
<comment type="caution">
    <text evidence="1">The sequence shown here is derived from an EMBL/GenBank/DDBJ whole genome shotgun (WGS) entry which is preliminary data.</text>
</comment>
<dbReference type="Proteomes" id="UP000242427">
    <property type="component" value="Unassembled WGS sequence"/>
</dbReference>
<dbReference type="AlphaFoldDB" id="A0A9X7JTY7"/>
<accession>A0A9X7JTY7</accession>
<sequence>MIKPQRFSLSHVGLRTTRVLWLYFDTRLMVELKPQLARELAYELAEYVGLDVAPAEPRLARAARRLRSLVRRRPSPLSKGAGHARR</sequence>
<gene>
    <name evidence="1" type="ORF">B7P34_04835</name>
</gene>
<dbReference type="RefSeq" id="WP_106674525.1">
    <property type="nucleotide sequence ID" value="NZ_PXWG01000006.1"/>
</dbReference>
<reference evidence="1 2" key="1">
    <citation type="submission" date="2018-03" db="EMBL/GenBank/DDBJ databases">
        <title>Chitinolytic properties of Streptosporangium nondiastaticum TBG75A20.</title>
        <authorList>
            <person name="Gayathri V."/>
            <person name="Shiburaj S."/>
        </authorList>
    </citation>
    <scope>NUCLEOTIDE SEQUENCE [LARGE SCALE GENOMIC DNA]</scope>
    <source>
        <strain evidence="1 2">TBG75A20</strain>
    </source>
</reference>